<feature type="chain" id="PRO_5020469770" evidence="1">
    <location>
        <begin position="22"/>
        <end position="252"/>
    </location>
</feature>
<comment type="caution">
    <text evidence="2">The sequence shown here is derived from an EMBL/GenBank/DDBJ whole genome shotgun (WGS) entry which is preliminary data.</text>
</comment>
<feature type="signal peptide" evidence="1">
    <location>
        <begin position="1"/>
        <end position="21"/>
    </location>
</feature>
<evidence type="ECO:0000313" key="2">
    <source>
        <dbReference type="EMBL" id="RXF72386.1"/>
    </source>
</evidence>
<evidence type="ECO:0000256" key="1">
    <source>
        <dbReference type="SAM" id="SignalP"/>
    </source>
</evidence>
<accession>A0A4Q0MHC3</accession>
<organism evidence="2 3">
    <name type="scientific">Arcticibacter tournemirensis</name>
    <dbReference type="NCBI Taxonomy" id="699437"/>
    <lineage>
        <taxon>Bacteria</taxon>
        <taxon>Pseudomonadati</taxon>
        <taxon>Bacteroidota</taxon>
        <taxon>Sphingobacteriia</taxon>
        <taxon>Sphingobacteriales</taxon>
        <taxon>Sphingobacteriaceae</taxon>
        <taxon>Arcticibacter</taxon>
    </lineage>
</organism>
<evidence type="ECO:0000313" key="3">
    <source>
        <dbReference type="Proteomes" id="UP000290848"/>
    </source>
</evidence>
<dbReference type="AlphaFoldDB" id="A0A4Q0MHC3"/>
<protein>
    <submittedName>
        <fullName evidence="2">Uncharacterized protein</fullName>
    </submittedName>
</protein>
<proteinExistence type="predicted"/>
<dbReference type="EMBL" id="RXOC01000001">
    <property type="protein sequence ID" value="RXF72386.1"/>
    <property type="molecule type" value="Genomic_DNA"/>
</dbReference>
<gene>
    <name evidence="2" type="ORF">EKH83_01265</name>
</gene>
<dbReference type="Proteomes" id="UP000290848">
    <property type="component" value="Unassembled WGS sequence"/>
</dbReference>
<keyword evidence="1" id="KW-0732">Signal</keyword>
<reference evidence="2 3" key="1">
    <citation type="submission" date="2018-12" db="EMBL/GenBank/DDBJ databases">
        <title>The Draft Genome Sequence of the Soil Bacterium Pedobacter tournemirensis R1.</title>
        <authorList>
            <person name="He J."/>
        </authorList>
    </citation>
    <scope>NUCLEOTIDE SEQUENCE [LARGE SCALE GENOMIC DNA]</scope>
    <source>
        <strain evidence="2 3">R1</strain>
    </source>
</reference>
<dbReference type="RefSeq" id="WP_128767571.1">
    <property type="nucleotide sequence ID" value="NZ_RXOC01000001.1"/>
</dbReference>
<name>A0A4Q0MHC3_9SPHI</name>
<sequence length="252" mass="29365">MLKKVLIVSAILIFYSFKSNAQVFDFYRAEVSVAYLPSYGRQSEVIEKVNNQISHRGILTIWKHKKSRKKKLKPNYLIEDQIRQLDSLFKVKSFTFKINSNLIDSLKQSTFWKDTYNITDQDIDSFFTRQDTVTLDINDIHISEVDLLSGVLDGIPYYIRIRYKRADKDTVDLAIEGNLYDGVNSLNIAHWLPFYLVNREHPIFSSIAGLNNYFGDERLQNILLRFISWKKTNRFGTESHLLHLQSGISPGM</sequence>